<dbReference type="InParanoid" id="A0A0N1PH07"/>
<evidence type="ECO:0000313" key="1">
    <source>
        <dbReference type="EMBL" id="KPJ10090.1"/>
    </source>
</evidence>
<gene>
    <name evidence="1" type="ORF">RR48_05725</name>
</gene>
<protein>
    <submittedName>
        <fullName evidence="1">Uncharacterized protein</fullName>
    </submittedName>
</protein>
<dbReference type="EMBL" id="KQ460973">
    <property type="protein sequence ID" value="KPJ10090.1"/>
    <property type="molecule type" value="Genomic_DNA"/>
</dbReference>
<proteinExistence type="predicted"/>
<name>A0A0N1PH07_PAPMA</name>
<evidence type="ECO:0000313" key="2">
    <source>
        <dbReference type="Proteomes" id="UP000053240"/>
    </source>
</evidence>
<dbReference type="AlphaFoldDB" id="A0A0N1PH07"/>
<organism evidence="1 2">
    <name type="scientific">Papilio machaon</name>
    <name type="common">Old World swallowtail butterfly</name>
    <dbReference type="NCBI Taxonomy" id="76193"/>
    <lineage>
        <taxon>Eukaryota</taxon>
        <taxon>Metazoa</taxon>
        <taxon>Ecdysozoa</taxon>
        <taxon>Arthropoda</taxon>
        <taxon>Hexapoda</taxon>
        <taxon>Insecta</taxon>
        <taxon>Pterygota</taxon>
        <taxon>Neoptera</taxon>
        <taxon>Endopterygota</taxon>
        <taxon>Lepidoptera</taxon>
        <taxon>Glossata</taxon>
        <taxon>Ditrysia</taxon>
        <taxon>Papilionoidea</taxon>
        <taxon>Papilionidae</taxon>
        <taxon>Papilioninae</taxon>
        <taxon>Papilio</taxon>
    </lineage>
</organism>
<reference evidence="1 2" key="1">
    <citation type="journal article" date="2015" name="Nat. Commun.">
        <title>Outbred genome sequencing and CRISPR/Cas9 gene editing in butterflies.</title>
        <authorList>
            <person name="Li X."/>
            <person name="Fan D."/>
            <person name="Zhang W."/>
            <person name="Liu G."/>
            <person name="Zhang L."/>
            <person name="Zhao L."/>
            <person name="Fang X."/>
            <person name="Chen L."/>
            <person name="Dong Y."/>
            <person name="Chen Y."/>
            <person name="Ding Y."/>
            <person name="Zhao R."/>
            <person name="Feng M."/>
            <person name="Zhu Y."/>
            <person name="Feng Y."/>
            <person name="Jiang X."/>
            <person name="Zhu D."/>
            <person name="Xiang H."/>
            <person name="Feng X."/>
            <person name="Li S."/>
            <person name="Wang J."/>
            <person name="Zhang G."/>
            <person name="Kronforst M.R."/>
            <person name="Wang W."/>
        </authorList>
    </citation>
    <scope>NUCLEOTIDE SEQUENCE [LARGE SCALE GENOMIC DNA]</scope>
    <source>
        <strain evidence="1">Ya'a_city_454_Pm</strain>
        <tissue evidence="1">Whole body</tissue>
    </source>
</reference>
<accession>A0A0N1PH07</accession>
<dbReference type="Proteomes" id="UP000053240">
    <property type="component" value="Unassembled WGS sequence"/>
</dbReference>
<sequence length="181" mass="20916">MAGFQNRDHHLTLNGHCDPAKIYNTFQISWRPKVIGALRSALPLNPTTPHAKFEERIRRLAEKDADTIQAKYEARLEEAVRARHEILLGRPFIVVDEMDKPLILRTLYPDMRDYNHSARSNPHPLTPLNKKLHDSITPAKYDNDAHRQIKGVITPIQTFKDIQIEVEVKQCLSDLLKKIKD</sequence>
<keyword evidence="2" id="KW-1185">Reference proteome</keyword>